<dbReference type="InterPro" id="IPR032320">
    <property type="entry name" value="GH18_BT1044-like"/>
</dbReference>
<feature type="compositionally biased region" description="Low complexity" evidence="1">
    <location>
        <begin position="149"/>
        <end position="158"/>
    </location>
</feature>
<gene>
    <name evidence="2" type="ORF">OBE_13538</name>
</gene>
<dbReference type="Pfam" id="PF16141">
    <property type="entry name" value="GH18_BT1044-like"/>
    <property type="match status" value="2"/>
</dbReference>
<evidence type="ECO:0000256" key="1">
    <source>
        <dbReference type="SAM" id="MobiDB-lite"/>
    </source>
</evidence>
<evidence type="ECO:0000313" key="2">
    <source>
        <dbReference type="EMBL" id="EKC51574.1"/>
    </source>
</evidence>
<comment type="caution">
    <text evidence="2">The sequence shown here is derived from an EMBL/GenBank/DDBJ whole genome shotgun (WGS) entry which is preliminary data.</text>
</comment>
<organism evidence="2">
    <name type="scientific">human gut metagenome</name>
    <dbReference type="NCBI Taxonomy" id="408170"/>
    <lineage>
        <taxon>unclassified sequences</taxon>
        <taxon>metagenomes</taxon>
        <taxon>organismal metagenomes</taxon>
    </lineage>
</organism>
<dbReference type="EMBL" id="AJWZ01009345">
    <property type="protein sequence ID" value="EKC51574.1"/>
    <property type="molecule type" value="Genomic_DNA"/>
</dbReference>
<feature type="region of interest" description="Disordered" evidence="1">
    <location>
        <begin position="133"/>
        <end position="172"/>
    </location>
</feature>
<reference evidence="2" key="1">
    <citation type="journal article" date="2013" name="Environ. Microbiol.">
        <title>Microbiota from the distal guts of lean and obese adolescents exhibit partial functional redundancy besides clear differences in community structure.</title>
        <authorList>
            <person name="Ferrer M."/>
            <person name="Ruiz A."/>
            <person name="Lanza F."/>
            <person name="Haange S.B."/>
            <person name="Oberbach A."/>
            <person name="Till H."/>
            <person name="Bargiela R."/>
            <person name="Campoy C."/>
            <person name="Segura M.T."/>
            <person name="Richter M."/>
            <person name="von Bergen M."/>
            <person name="Seifert J."/>
            <person name="Suarez A."/>
        </authorList>
    </citation>
    <scope>NUCLEOTIDE SEQUENCE</scope>
</reference>
<name>K1S865_9ZZZZ</name>
<proteinExistence type="predicted"/>
<dbReference type="PROSITE" id="PS51257">
    <property type="entry name" value="PROKAR_LIPOPROTEIN"/>
    <property type="match status" value="1"/>
</dbReference>
<protein>
    <recommendedName>
        <fullName evidence="3">Lipoprotein</fullName>
    </recommendedName>
</protein>
<evidence type="ECO:0008006" key="3">
    <source>
        <dbReference type="Google" id="ProtNLM"/>
    </source>
</evidence>
<feature type="compositionally biased region" description="Acidic residues" evidence="1">
    <location>
        <begin position="159"/>
        <end position="172"/>
    </location>
</feature>
<dbReference type="AlphaFoldDB" id="K1S865"/>
<sequence length="340" mass="37135">MKRSIKIYFLPVLALTAAVLGSCSDWTDSESVDISRPSLEEQNPALYAQYLAALRAYKASEHKLTFVMMDNRDGLAPIAQNQRLTAYPDSVDFICMTHPENLASEYADQMAEVRKKGTRVVCEIDYARIESEWEALQAPETDEPETDDTVTPGDVTDGVQEEAGSEGDATDSADDSAFLAFCRERVEALTTSCERYGFDGVTFTYDGPVLSSLTPEQTTLFAGRLGVVYEVLKSWHAAHPEKLLFFRGGPHKLADCSLLSECSYVIVMARKATSREELSVEMSRACVEGVPTDRLIIGVTAPALDGSDELGYFTQTDAAGKPISAIVGAASWVLELSGYD</sequence>
<accession>K1S865</accession>
<feature type="non-terminal residue" evidence="2">
    <location>
        <position position="340"/>
    </location>
</feature>